<evidence type="ECO:0000313" key="6">
    <source>
        <dbReference type="EMBL" id="KAL3508575.1"/>
    </source>
</evidence>
<dbReference type="Pfam" id="PF03936">
    <property type="entry name" value="Terpene_synth_C"/>
    <property type="match status" value="1"/>
</dbReference>
<evidence type="ECO:0000313" key="7">
    <source>
        <dbReference type="Proteomes" id="UP001630127"/>
    </source>
</evidence>
<dbReference type="GO" id="GO:0046872">
    <property type="term" value="F:metal ion binding"/>
    <property type="evidence" value="ECO:0007669"/>
    <property type="project" value="UniProtKB-KW"/>
</dbReference>
<dbReference type="InterPro" id="IPR008949">
    <property type="entry name" value="Isoprenoid_synthase_dom_sf"/>
</dbReference>
<dbReference type="PANTHER" id="PTHR31225">
    <property type="entry name" value="OS04G0344100 PROTEIN-RELATED"/>
    <property type="match status" value="1"/>
</dbReference>
<gene>
    <name evidence="6" type="ORF">ACH5RR_027976</name>
</gene>
<dbReference type="InterPro" id="IPR005630">
    <property type="entry name" value="Terpene_synthase_metal-bd"/>
</dbReference>
<evidence type="ECO:0000256" key="3">
    <source>
        <dbReference type="ARBA" id="ARBA00022723"/>
    </source>
</evidence>
<dbReference type="EMBL" id="JBJUIK010000012">
    <property type="protein sequence ID" value="KAL3508575.1"/>
    <property type="molecule type" value="Genomic_DNA"/>
</dbReference>
<evidence type="ECO:0000256" key="4">
    <source>
        <dbReference type="ARBA" id="ARBA00023239"/>
    </source>
</evidence>
<dbReference type="SUPFAM" id="SSF48576">
    <property type="entry name" value="Terpenoid synthases"/>
    <property type="match status" value="1"/>
</dbReference>
<evidence type="ECO:0000256" key="2">
    <source>
        <dbReference type="ARBA" id="ARBA00004721"/>
    </source>
</evidence>
<evidence type="ECO:0000256" key="1">
    <source>
        <dbReference type="ARBA" id="ARBA00001946"/>
    </source>
</evidence>
<dbReference type="AlphaFoldDB" id="A0ABD2YR07"/>
<reference evidence="6 7" key="1">
    <citation type="submission" date="2024-11" db="EMBL/GenBank/DDBJ databases">
        <title>A near-complete genome assembly of Cinchona calisaya.</title>
        <authorList>
            <person name="Lian D.C."/>
            <person name="Zhao X.W."/>
            <person name="Wei L."/>
        </authorList>
    </citation>
    <scope>NUCLEOTIDE SEQUENCE [LARGE SCALE GENOMIC DNA]</scope>
    <source>
        <tissue evidence="6">Nenye</tissue>
    </source>
</reference>
<dbReference type="PANTHER" id="PTHR31225:SF221">
    <property type="entry name" value="(-)-GERMACRENE D SYNTHASE"/>
    <property type="match status" value="1"/>
</dbReference>
<keyword evidence="7" id="KW-1185">Reference proteome</keyword>
<keyword evidence="3" id="KW-0479">Metal-binding</keyword>
<organism evidence="6 7">
    <name type="scientific">Cinchona calisaya</name>
    <dbReference type="NCBI Taxonomy" id="153742"/>
    <lineage>
        <taxon>Eukaryota</taxon>
        <taxon>Viridiplantae</taxon>
        <taxon>Streptophyta</taxon>
        <taxon>Embryophyta</taxon>
        <taxon>Tracheophyta</taxon>
        <taxon>Spermatophyta</taxon>
        <taxon>Magnoliopsida</taxon>
        <taxon>eudicotyledons</taxon>
        <taxon>Gunneridae</taxon>
        <taxon>Pentapetalae</taxon>
        <taxon>asterids</taxon>
        <taxon>lamiids</taxon>
        <taxon>Gentianales</taxon>
        <taxon>Rubiaceae</taxon>
        <taxon>Cinchonoideae</taxon>
        <taxon>Cinchoneae</taxon>
        <taxon>Cinchona</taxon>
    </lineage>
</organism>
<accession>A0ABD2YR07</accession>
<feature type="domain" description="Terpene synthase metal-binding" evidence="5">
    <location>
        <begin position="1"/>
        <end position="161"/>
    </location>
</feature>
<dbReference type="Gene3D" id="1.10.600.10">
    <property type="entry name" value="Farnesyl Diphosphate Synthase"/>
    <property type="match status" value="1"/>
</dbReference>
<feature type="non-terminal residue" evidence="6">
    <location>
        <position position="1"/>
    </location>
</feature>
<keyword evidence="4" id="KW-0456">Lyase</keyword>
<protein>
    <recommendedName>
        <fullName evidence="5">Terpene synthase metal-binding domain-containing protein</fullName>
    </recommendedName>
</protein>
<dbReference type="InterPro" id="IPR050148">
    <property type="entry name" value="Terpene_synthase-like"/>
</dbReference>
<sequence length="161" mass="18394">WHISAMDQLPSYMKHCYQALLDVYCEMEEELAKAGLSDHVNYAKSGLTKLAKAYFQEAKWFHNGHVPRFEEYMKVALVTGAYMMLATTSLVLMGESVSTKTLDWITNEPLIVRANSIICRLTDDMVGHEFEQERGHVASAVECYMTEYGGSKEEAYDEFQK</sequence>
<comment type="cofactor">
    <cofactor evidence="1">
        <name>Mg(2+)</name>
        <dbReference type="ChEBI" id="CHEBI:18420"/>
    </cofactor>
</comment>
<comment type="pathway">
    <text evidence="2">Secondary metabolite biosynthesis; terpenoid biosynthesis.</text>
</comment>
<evidence type="ECO:0000259" key="5">
    <source>
        <dbReference type="Pfam" id="PF03936"/>
    </source>
</evidence>
<dbReference type="GO" id="GO:0016829">
    <property type="term" value="F:lyase activity"/>
    <property type="evidence" value="ECO:0007669"/>
    <property type="project" value="UniProtKB-KW"/>
</dbReference>
<dbReference type="Proteomes" id="UP001630127">
    <property type="component" value="Unassembled WGS sequence"/>
</dbReference>
<name>A0ABD2YR07_9GENT</name>
<comment type="caution">
    <text evidence="6">The sequence shown here is derived from an EMBL/GenBank/DDBJ whole genome shotgun (WGS) entry which is preliminary data.</text>
</comment>
<proteinExistence type="predicted"/>